<feature type="compositionally biased region" description="Basic and acidic residues" evidence="1">
    <location>
        <begin position="74"/>
        <end position="87"/>
    </location>
</feature>
<evidence type="ECO:0000313" key="2">
    <source>
        <dbReference type="EnsemblPlants" id="OGLUM06G12160.1"/>
    </source>
</evidence>
<feature type="compositionally biased region" description="Polar residues" evidence="1">
    <location>
        <begin position="140"/>
        <end position="153"/>
    </location>
</feature>
<feature type="region of interest" description="Disordered" evidence="1">
    <location>
        <begin position="73"/>
        <end position="95"/>
    </location>
</feature>
<feature type="region of interest" description="Disordered" evidence="1">
    <location>
        <begin position="139"/>
        <end position="220"/>
    </location>
</feature>
<evidence type="ECO:0000256" key="1">
    <source>
        <dbReference type="SAM" id="MobiDB-lite"/>
    </source>
</evidence>
<feature type="compositionally biased region" description="Basic and acidic residues" evidence="1">
    <location>
        <begin position="250"/>
        <end position="260"/>
    </location>
</feature>
<feature type="compositionally biased region" description="Basic and acidic residues" evidence="1">
    <location>
        <begin position="268"/>
        <end position="277"/>
    </location>
</feature>
<dbReference type="Gramene" id="OGLUM06G12160.1">
    <property type="protein sequence ID" value="OGLUM06G12160.1"/>
    <property type="gene ID" value="OGLUM06G12160"/>
</dbReference>
<name>A0A0E0A8A6_9ORYZ</name>
<dbReference type="STRING" id="40148.A0A0E0A8A6"/>
<accession>A0A0E0A8A6</accession>
<sequence>MWCSQAAARRLQVAARRPQAAAGFQATGGEEVASGGTGGCVGAACAGTVVAGASEEVTGSGVIVPAGGASLSDELEHSEGEHEHEGMDSSWIPNGMDPSSTYLLDVRIMGKTCRPEFPGGFSFKWPIDVDVTNFKDFDSNEGSTSQASKSDTYLENPFPHYEHSDDSSSESDDSIAKTDNVPEVEGGDDMSITDSDDEEKLKRKSKPKYTSVATENIDPTAMSSQILASLSSSMAIVPLQQVAAPVAKGKGKEKEKEKGKVKGKGKGKKDEKEDKDKKIKRKPSPTVQATTPPAKRRKNNEVPQDSPAMRTRSKKSSPAMGTKSKRRIID</sequence>
<reference evidence="2" key="2">
    <citation type="submission" date="2018-05" db="EMBL/GenBank/DDBJ databases">
        <title>OgluRS3 (Oryza glumaepatula Reference Sequence Version 3).</title>
        <authorList>
            <person name="Zhang J."/>
            <person name="Kudrna D."/>
            <person name="Lee S."/>
            <person name="Talag J."/>
            <person name="Welchert J."/>
            <person name="Wing R.A."/>
        </authorList>
    </citation>
    <scope>NUCLEOTIDE SEQUENCE [LARGE SCALE GENOMIC DNA]</scope>
</reference>
<keyword evidence="3" id="KW-1185">Reference proteome</keyword>
<feature type="region of interest" description="Disordered" evidence="1">
    <location>
        <begin position="243"/>
        <end position="330"/>
    </location>
</feature>
<dbReference type="EnsemblPlants" id="OGLUM06G12160.1">
    <property type="protein sequence ID" value="OGLUM06G12160.1"/>
    <property type="gene ID" value="OGLUM06G12160"/>
</dbReference>
<dbReference type="Proteomes" id="UP000026961">
    <property type="component" value="Chromosome 6"/>
</dbReference>
<reference evidence="2" key="1">
    <citation type="submission" date="2015-04" db="UniProtKB">
        <authorList>
            <consortium name="EnsemblPlants"/>
        </authorList>
    </citation>
    <scope>IDENTIFICATION</scope>
</reference>
<dbReference type="AlphaFoldDB" id="A0A0E0A8A6"/>
<evidence type="ECO:0000313" key="3">
    <source>
        <dbReference type="Proteomes" id="UP000026961"/>
    </source>
</evidence>
<proteinExistence type="predicted"/>
<protein>
    <submittedName>
        <fullName evidence="2">Uncharacterized protein</fullName>
    </submittedName>
</protein>
<organism evidence="2">
    <name type="scientific">Oryza glumipatula</name>
    <dbReference type="NCBI Taxonomy" id="40148"/>
    <lineage>
        <taxon>Eukaryota</taxon>
        <taxon>Viridiplantae</taxon>
        <taxon>Streptophyta</taxon>
        <taxon>Embryophyta</taxon>
        <taxon>Tracheophyta</taxon>
        <taxon>Spermatophyta</taxon>
        <taxon>Magnoliopsida</taxon>
        <taxon>Liliopsida</taxon>
        <taxon>Poales</taxon>
        <taxon>Poaceae</taxon>
        <taxon>BOP clade</taxon>
        <taxon>Oryzoideae</taxon>
        <taxon>Oryzeae</taxon>
        <taxon>Oryzinae</taxon>
        <taxon>Oryza</taxon>
    </lineage>
</organism>
<dbReference type="HOGENOM" id="CLU_072919_0_0_1"/>